<dbReference type="AlphaFoldDB" id="A0A196S5P1"/>
<dbReference type="InterPro" id="IPR017441">
    <property type="entry name" value="Protein_kinase_ATP_BS"/>
</dbReference>
<reference evidence="6 7" key="1">
    <citation type="submission" date="2016-05" db="EMBL/GenBank/DDBJ databases">
        <title>Nuclear genome of Blastocystis sp. subtype 1 NandII.</title>
        <authorList>
            <person name="Gentekaki E."/>
            <person name="Curtis B."/>
            <person name="Stairs C."/>
            <person name="Eme L."/>
            <person name="Herman E."/>
            <person name="Klimes V."/>
            <person name="Arias M.C."/>
            <person name="Elias M."/>
            <person name="Hilliou F."/>
            <person name="Klute M."/>
            <person name="Malik S.-B."/>
            <person name="Pightling A."/>
            <person name="Rachubinski R."/>
            <person name="Salas D."/>
            <person name="Schlacht A."/>
            <person name="Suga H."/>
            <person name="Archibald J."/>
            <person name="Ball S.G."/>
            <person name="Clark G."/>
            <person name="Dacks J."/>
            <person name="Van Der Giezen M."/>
            <person name="Tsaousis A."/>
            <person name="Roger A."/>
        </authorList>
    </citation>
    <scope>NUCLEOTIDE SEQUENCE [LARGE SCALE GENOMIC DNA]</scope>
    <source>
        <strain evidence="7">ATCC 50177 / NandII</strain>
    </source>
</reference>
<dbReference type="OrthoDB" id="4062651at2759"/>
<accession>A0A196S5P1</accession>
<dbReference type="Pfam" id="PF00069">
    <property type="entry name" value="Pkinase"/>
    <property type="match status" value="1"/>
</dbReference>
<dbReference type="PANTHER" id="PTHR44329">
    <property type="entry name" value="SERINE/THREONINE-PROTEIN KINASE TNNI3K-RELATED"/>
    <property type="match status" value="1"/>
</dbReference>
<comment type="similarity">
    <text evidence="4">Belongs to the protein kinase superfamily.</text>
</comment>
<evidence type="ECO:0000256" key="4">
    <source>
        <dbReference type="RuleBase" id="RU000304"/>
    </source>
</evidence>
<organism evidence="6 7">
    <name type="scientific">Blastocystis sp. subtype 1 (strain ATCC 50177 / NandII)</name>
    <dbReference type="NCBI Taxonomy" id="478820"/>
    <lineage>
        <taxon>Eukaryota</taxon>
        <taxon>Sar</taxon>
        <taxon>Stramenopiles</taxon>
        <taxon>Bigyra</taxon>
        <taxon>Opalozoa</taxon>
        <taxon>Opalinata</taxon>
        <taxon>Blastocystidae</taxon>
        <taxon>Blastocystis</taxon>
    </lineage>
</organism>
<dbReference type="PROSITE" id="PS00107">
    <property type="entry name" value="PROTEIN_KINASE_ATP"/>
    <property type="match status" value="1"/>
</dbReference>
<dbReference type="InterPro" id="IPR051681">
    <property type="entry name" value="Ser/Thr_Kinases-Pseudokinases"/>
</dbReference>
<keyword evidence="6" id="KW-0418">Kinase</keyword>
<evidence type="ECO:0000256" key="2">
    <source>
        <dbReference type="ARBA" id="ARBA00022840"/>
    </source>
</evidence>
<dbReference type="Proteomes" id="UP000078348">
    <property type="component" value="Unassembled WGS sequence"/>
</dbReference>
<evidence type="ECO:0000256" key="1">
    <source>
        <dbReference type="ARBA" id="ARBA00022741"/>
    </source>
</evidence>
<keyword evidence="4" id="KW-0723">Serine/threonine-protein kinase</keyword>
<proteinExistence type="inferred from homology"/>
<feature type="domain" description="Protein kinase" evidence="5">
    <location>
        <begin position="97"/>
        <end position="353"/>
    </location>
</feature>
<dbReference type="Gene3D" id="1.10.510.10">
    <property type="entry name" value="Transferase(Phosphotransferase) domain 1"/>
    <property type="match status" value="1"/>
</dbReference>
<dbReference type="STRING" id="478820.A0A196S5P1"/>
<keyword evidence="7" id="KW-1185">Reference proteome</keyword>
<dbReference type="GO" id="GO:0005524">
    <property type="term" value="F:ATP binding"/>
    <property type="evidence" value="ECO:0007669"/>
    <property type="project" value="UniProtKB-UniRule"/>
</dbReference>
<evidence type="ECO:0000259" key="5">
    <source>
        <dbReference type="PROSITE" id="PS50011"/>
    </source>
</evidence>
<dbReference type="PROSITE" id="PS00108">
    <property type="entry name" value="PROTEIN_KINASE_ST"/>
    <property type="match status" value="1"/>
</dbReference>
<dbReference type="PROSITE" id="PS50011">
    <property type="entry name" value="PROTEIN_KINASE_DOM"/>
    <property type="match status" value="1"/>
</dbReference>
<evidence type="ECO:0000313" key="7">
    <source>
        <dbReference type="Proteomes" id="UP000078348"/>
    </source>
</evidence>
<dbReference type="GO" id="GO:0004674">
    <property type="term" value="F:protein serine/threonine kinase activity"/>
    <property type="evidence" value="ECO:0007669"/>
    <property type="project" value="UniProtKB-KW"/>
</dbReference>
<evidence type="ECO:0000256" key="3">
    <source>
        <dbReference type="PROSITE-ProRule" id="PRU10141"/>
    </source>
</evidence>
<dbReference type="PANTHER" id="PTHR44329:SF214">
    <property type="entry name" value="PROTEIN KINASE DOMAIN-CONTAINING PROTEIN"/>
    <property type="match status" value="1"/>
</dbReference>
<dbReference type="EMBL" id="LXWW01000580">
    <property type="protein sequence ID" value="OAO11741.1"/>
    <property type="molecule type" value="Genomic_DNA"/>
</dbReference>
<dbReference type="SMART" id="SM00220">
    <property type="entry name" value="S_TKc"/>
    <property type="match status" value="1"/>
</dbReference>
<evidence type="ECO:0000313" key="6">
    <source>
        <dbReference type="EMBL" id="OAO11741.1"/>
    </source>
</evidence>
<feature type="binding site" evidence="3">
    <location>
        <position position="124"/>
    </location>
    <ligand>
        <name>ATP</name>
        <dbReference type="ChEBI" id="CHEBI:30616"/>
    </ligand>
</feature>
<comment type="caution">
    <text evidence="6">The sequence shown here is derived from an EMBL/GenBank/DDBJ whole genome shotgun (WGS) entry which is preliminary data.</text>
</comment>
<protein>
    <submittedName>
        <fullName evidence="6">Mitogen activated protein kinase kinase kinase-like protein</fullName>
    </submittedName>
</protein>
<dbReference type="InterPro" id="IPR000719">
    <property type="entry name" value="Prot_kinase_dom"/>
</dbReference>
<keyword evidence="6" id="KW-0808">Transferase</keyword>
<keyword evidence="1 3" id="KW-0547">Nucleotide-binding</keyword>
<keyword evidence="2 3" id="KW-0067">ATP-binding</keyword>
<dbReference type="InterPro" id="IPR011009">
    <property type="entry name" value="Kinase-like_dom_sf"/>
</dbReference>
<dbReference type="SUPFAM" id="SSF56112">
    <property type="entry name" value="Protein kinase-like (PK-like)"/>
    <property type="match status" value="1"/>
</dbReference>
<dbReference type="Gene3D" id="3.30.200.20">
    <property type="entry name" value="Phosphorylase Kinase, domain 1"/>
    <property type="match status" value="1"/>
</dbReference>
<name>A0A196S5P1_BLAHN</name>
<sequence>MIPASLHLFLSHYLEKAPLISIKVNEDLFEGLNTSFIDDSGVVHVQGLEKWKENPSLSAALDEITIALKSKGDLRASSHQDPSNSIPFSDSVPYDSITLKRLVGKGSFSRVYEAVWKDMKVAVKVLNGKNQYEEECAKREIDIQKTLSHPNCLKIYGVSHDPENKTCLIVPYAEGVLQDIIMKHTKSYTYAQKKQILIEIATAIAYLHSLGYVHRDIKLGNILLLNGHPVLSDFGLSRELNSYRAIEASAVGSPYIMAPELLSNKPCTSKVDVYSFGCIIDEVMSERSCWYRAGITDVRDLIQRVKGGQKPMIGESVPNEVKELILKCWDDQSRRPSINQVIRVMEGWKPETW</sequence>
<gene>
    <name evidence="6" type="ORF">AV274_6576</name>
</gene>
<dbReference type="InterPro" id="IPR008271">
    <property type="entry name" value="Ser/Thr_kinase_AS"/>
</dbReference>